<accession>A0A3N2R820</accession>
<dbReference type="InterPro" id="IPR006626">
    <property type="entry name" value="PbH1"/>
</dbReference>
<dbReference type="Gene3D" id="2.160.20.10">
    <property type="entry name" value="Single-stranded right-handed beta-helix, Pectin lyase-like"/>
    <property type="match status" value="1"/>
</dbReference>
<sequence>MWRKARLLLTGLALGLLAGTAGAQETGRDLVAQWLFERDMALGEPPRVRVESERPPAGITPAGEAVVEAGDIRLALAQIGIGAGSDGRTAIAAAQPVFGPGAVYLRQGRTDLDGLVDAAAAAGLDGVLFREDGAVVARAPVVVLEGAALALGRGDRLTLAGEAGAFLLAFGALSIEGARVAATGSTEDDAFRPFVASLGTGTMRVSRSSFEGLGFGAAPLTAGVAHVAEGLFRPPEPPWIGGSRFADVHGVAAVGANGLTVTGNSFVKPRGSALRIAESSDVRVLRNLVTDAQGTHALRLSGPGAGVEVRDNVLVGGHHAALRIDDGLSDVVLGGNVVADFAGPGAILAEGTGCVAVDRNLFRGNGGDGLSAMATGSLLVEGNAILGNGGNGVVLTAPEEHGATVLAANRVSGNRAGLRATSLGRLRLAGNDLTGQLPRLMTGDLAQLVPFYLREGRDGAADIVVERVSARAAKTPPGAGFALADLPGCGPEEGA</sequence>
<dbReference type="SUPFAM" id="SSF51126">
    <property type="entry name" value="Pectin lyase-like"/>
    <property type="match status" value="1"/>
</dbReference>
<feature type="chain" id="PRO_5017967893" evidence="1">
    <location>
        <begin position="24"/>
        <end position="495"/>
    </location>
</feature>
<protein>
    <submittedName>
        <fullName evidence="3">Right-handed parallel beta-helix repeat-containing protein</fullName>
    </submittedName>
</protein>
<dbReference type="Proteomes" id="UP000268016">
    <property type="component" value="Unassembled WGS sequence"/>
</dbReference>
<keyword evidence="4" id="KW-1185">Reference proteome</keyword>
<evidence type="ECO:0000313" key="4">
    <source>
        <dbReference type="Proteomes" id="UP000268016"/>
    </source>
</evidence>
<gene>
    <name evidence="3" type="ORF">EAT49_04810</name>
</gene>
<evidence type="ECO:0000256" key="1">
    <source>
        <dbReference type="SAM" id="SignalP"/>
    </source>
</evidence>
<feature type="signal peptide" evidence="1">
    <location>
        <begin position="1"/>
        <end position="23"/>
    </location>
</feature>
<evidence type="ECO:0000259" key="2">
    <source>
        <dbReference type="Pfam" id="PF13229"/>
    </source>
</evidence>
<keyword evidence="1" id="KW-0732">Signal</keyword>
<comment type="caution">
    <text evidence="3">The sequence shown here is derived from an EMBL/GenBank/DDBJ whole genome shotgun (WGS) entry which is preliminary data.</text>
</comment>
<evidence type="ECO:0000313" key="3">
    <source>
        <dbReference type="EMBL" id="ROU03620.1"/>
    </source>
</evidence>
<dbReference type="SMART" id="SM00710">
    <property type="entry name" value="PbH1"/>
    <property type="match status" value="6"/>
</dbReference>
<proteinExistence type="predicted"/>
<dbReference type="InterPro" id="IPR011050">
    <property type="entry name" value="Pectin_lyase_fold/virulence"/>
</dbReference>
<dbReference type="AlphaFoldDB" id="A0A3N2R820"/>
<organism evidence="3 4">
    <name type="scientific">Histidinibacterium lentulum</name>
    <dbReference type="NCBI Taxonomy" id="2480588"/>
    <lineage>
        <taxon>Bacteria</taxon>
        <taxon>Pseudomonadati</taxon>
        <taxon>Pseudomonadota</taxon>
        <taxon>Alphaproteobacteria</taxon>
        <taxon>Rhodobacterales</taxon>
        <taxon>Paracoccaceae</taxon>
        <taxon>Histidinibacterium</taxon>
    </lineage>
</organism>
<dbReference type="EMBL" id="RDRB01000002">
    <property type="protein sequence ID" value="ROU03620.1"/>
    <property type="molecule type" value="Genomic_DNA"/>
</dbReference>
<dbReference type="RefSeq" id="WP_123641155.1">
    <property type="nucleotide sequence ID" value="NZ_ML119082.1"/>
</dbReference>
<dbReference type="InterPro" id="IPR012334">
    <property type="entry name" value="Pectin_lyas_fold"/>
</dbReference>
<name>A0A3N2R820_9RHOB</name>
<feature type="domain" description="Right handed beta helix" evidence="2">
    <location>
        <begin position="306"/>
        <end position="434"/>
    </location>
</feature>
<dbReference type="Pfam" id="PF13229">
    <property type="entry name" value="Beta_helix"/>
    <property type="match status" value="1"/>
</dbReference>
<reference evidence="3 4" key="1">
    <citation type="submission" date="2018-10" db="EMBL/GenBank/DDBJ databases">
        <title>Histidinibacterium lentulum gen. nov., sp. nov., a marine bacterium from the culture broth of Picochlorum sp. 122.</title>
        <authorList>
            <person name="Wang G."/>
        </authorList>
    </citation>
    <scope>NUCLEOTIDE SEQUENCE [LARGE SCALE GENOMIC DNA]</scope>
    <source>
        <strain evidence="3 4">B17</strain>
    </source>
</reference>
<dbReference type="OrthoDB" id="7938081at2"/>
<dbReference type="InterPro" id="IPR039448">
    <property type="entry name" value="Beta_helix"/>
</dbReference>